<feature type="compositionally biased region" description="Basic and acidic residues" evidence="7">
    <location>
        <begin position="678"/>
        <end position="707"/>
    </location>
</feature>
<feature type="compositionally biased region" description="Polar residues" evidence="7">
    <location>
        <begin position="745"/>
        <end position="755"/>
    </location>
</feature>
<dbReference type="VEuPathDB" id="ToxoDB:TGPRC2_309060"/>
<feature type="region of interest" description="Disordered" evidence="7">
    <location>
        <begin position="988"/>
        <end position="1010"/>
    </location>
</feature>
<dbReference type="CDD" id="cd02257">
    <property type="entry name" value="Peptidase_C19"/>
    <property type="match status" value="1"/>
</dbReference>
<protein>
    <recommendedName>
        <fullName evidence="2">ubiquitinyl hydrolase 1</fullName>
        <ecNumber evidence="2">3.4.19.12</ecNumber>
    </recommendedName>
</protein>
<dbReference type="InterPro" id="IPR050164">
    <property type="entry name" value="Peptidase_C19"/>
</dbReference>
<dbReference type="GO" id="GO:0005634">
    <property type="term" value="C:nucleus"/>
    <property type="evidence" value="ECO:0007669"/>
    <property type="project" value="TreeGrafter"/>
</dbReference>
<feature type="compositionally biased region" description="Basic and acidic residues" evidence="7">
    <location>
        <begin position="1052"/>
        <end position="1077"/>
    </location>
</feature>
<feature type="compositionally biased region" description="Basic and acidic residues" evidence="7">
    <location>
        <begin position="1103"/>
        <end position="1120"/>
    </location>
</feature>
<feature type="compositionally biased region" description="Low complexity" evidence="7">
    <location>
        <begin position="411"/>
        <end position="439"/>
    </location>
</feature>
<evidence type="ECO:0000256" key="2">
    <source>
        <dbReference type="ARBA" id="ARBA00012759"/>
    </source>
</evidence>
<dbReference type="PROSITE" id="PS00973">
    <property type="entry name" value="USP_2"/>
    <property type="match status" value="1"/>
</dbReference>
<feature type="compositionally biased region" description="Basic and acidic residues" evidence="7">
    <location>
        <begin position="227"/>
        <end position="252"/>
    </location>
</feature>
<feature type="region of interest" description="Disordered" evidence="7">
    <location>
        <begin position="459"/>
        <end position="480"/>
    </location>
</feature>
<dbReference type="SUPFAM" id="SSF54001">
    <property type="entry name" value="Cysteine proteinases"/>
    <property type="match status" value="2"/>
</dbReference>
<keyword evidence="3" id="KW-0645">Protease</keyword>
<dbReference type="Proteomes" id="UP000075225">
    <property type="component" value="Unassembled WGS sequence"/>
</dbReference>
<dbReference type="EMBL" id="AHZP02000591">
    <property type="protein sequence ID" value="KYK70198.1"/>
    <property type="molecule type" value="Genomic_DNA"/>
</dbReference>
<feature type="region of interest" description="Disordered" evidence="7">
    <location>
        <begin position="225"/>
        <end position="439"/>
    </location>
</feature>
<feature type="compositionally biased region" description="Basic and acidic residues" evidence="7">
    <location>
        <begin position="369"/>
        <end position="388"/>
    </location>
</feature>
<feature type="region of interest" description="Disordered" evidence="7">
    <location>
        <begin position="1"/>
        <end position="64"/>
    </location>
</feature>
<feature type="domain" description="USP" evidence="8">
    <location>
        <begin position="505"/>
        <end position="1208"/>
    </location>
</feature>
<feature type="region of interest" description="Disordered" evidence="7">
    <location>
        <begin position="665"/>
        <end position="796"/>
    </location>
</feature>
<organism evidence="9 10">
    <name type="scientific">Toxoplasma gondii TgCatPRC2</name>
    <dbReference type="NCBI Taxonomy" id="1130821"/>
    <lineage>
        <taxon>Eukaryota</taxon>
        <taxon>Sar</taxon>
        <taxon>Alveolata</taxon>
        <taxon>Apicomplexa</taxon>
        <taxon>Conoidasida</taxon>
        <taxon>Coccidia</taxon>
        <taxon>Eucoccidiorida</taxon>
        <taxon>Eimeriorina</taxon>
        <taxon>Sarcocystidae</taxon>
        <taxon>Toxoplasma</taxon>
    </lineage>
</organism>
<evidence type="ECO:0000256" key="5">
    <source>
        <dbReference type="ARBA" id="ARBA00022801"/>
    </source>
</evidence>
<feature type="region of interest" description="Disordered" evidence="7">
    <location>
        <begin position="77"/>
        <end position="125"/>
    </location>
</feature>
<dbReference type="InterPro" id="IPR001394">
    <property type="entry name" value="Peptidase_C19_UCH"/>
</dbReference>
<dbReference type="PANTHER" id="PTHR24006">
    <property type="entry name" value="UBIQUITIN CARBOXYL-TERMINAL HYDROLASE"/>
    <property type="match status" value="1"/>
</dbReference>
<keyword evidence="4" id="KW-0833">Ubl conjugation pathway</keyword>
<feature type="region of interest" description="Disordered" evidence="7">
    <location>
        <begin position="852"/>
        <end position="875"/>
    </location>
</feature>
<keyword evidence="6" id="KW-0788">Thiol protease</keyword>
<dbReference type="InterPro" id="IPR038765">
    <property type="entry name" value="Papain-like_cys_pep_sf"/>
</dbReference>
<feature type="compositionally biased region" description="Low complexity" evidence="7">
    <location>
        <begin position="34"/>
        <end position="61"/>
    </location>
</feature>
<evidence type="ECO:0000256" key="7">
    <source>
        <dbReference type="SAM" id="MobiDB-lite"/>
    </source>
</evidence>
<evidence type="ECO:0000256" key="4">
    <source>
        <dbReference type="ARBA" id="ARBA00022786"/>
    </source>
</evidence>
<dbReference type="GO" id="GO:0016579">
    <property type="term" value="P:protein deubiquitination"/>
    <property type="evidence" value="ECO:0007669"/>
    <property type="project" value="InterPro"/>
</dbReference>
<evidence type="ECO:0000256" key="1">
    <source>
        <dbReference type="ARBA" id="ARBA00000707"/>
    </source>
</evidence>
<dbReference type="PROSITE" id="PS50235">
    <property type="entry name" value="USP_3"/>
    <property type="match status" value="1"/>
</dbReference>
<evidence type="ECO:0000256" key="6">
    <source>
        <dbReference type="ARBA" id="ARBA00022807"/>
    </source>
</evidence>
<dbReference type="OrthoDB" id="333239at2759"/>
<dbReference type="EC" id="3.4.19.12" evidence="2"/>
<feature type="compositionally biased region" description="Basic and acidic residues" evidence="7">
    <location>
        <begin position="756"/>
        <end position="768"/>
    </location>
</feature>
<feature type="compositionally biased region" description="Basic and acidic residues" evidence="7">
    <location>
        <begin position="106"/>
        <end position="125"/>
    </location>
</feature>
<evidence type="ECO:0000256" key="3">
    <source>
        <dbReference type="ARBA" id="ARBA00022670"/>
    </source>
</evidence>
<accession>A0A151HLM5</accession>
<evidence type="ECO:0000313" key="9">
    <source>
        <dbReference type="EMBL" id="KYK70198.1"/>
    </source>
</evidence>
<dbReference type="PANTHER" id="PTHR24006:SF687">
    <property type="entry name" value="UBIQUITIN CARBOXYL-TERMINAL HYDROLASE 10"/>
    <property type="match status" value="1"/>
</dbReference>
<gene>
    <name evidence="9" type="ORF">TGPRC2_309060</name>
</gene>
<dbReference type="InterPro" id="IPR028889">
    <property type="entry name" value="USP"/>
</dbReference>
<dbReference type="GO" id="GO:0006508">
    <property type="term" value="P:proteolysis"/>
    <property type="evidence" value="ECO:0007669"/>
    <property type="project" value="UniProtKB-KW"/>
</dbReference>
<feature type="compositionally biased region" description="Basic and acidic residues" evidence="7">
    <location>
        <begin position="18"/>
        <end position="31"/>
    </location>
</feature>
<keyword evidence="5 9" id="KW-0378">Hydrolase</keyword>
<proteinExistence type="predicted"/>
<dbReference type="InterPro" id="IPR018200">
    <property type="entry name" value="USP_CS"/>
</dbReference>
<dbReference type="Pfam" id="PF00443">
    <property type="entry name" value="UCH"/>
    <property type="match status" value="1"/>
</dbReference>
<feature type="compositionally biased region" description="Basic and acidic residues" evidence="7">
    <location>
        <begin position="776"/>
        <end position="794"/>
    </location>
</feature>
<feature type="compositionally biased region" description="Low complexity" evidence="7">
    <location>
        <begin position="665"/>
        <end position="676"/>
    </location>
</feature>
<comment type="caution">
    <text evidence="9">The sequence shown here is derived from an EMBL/GenBank/DDBJ whole genome shotgun (WGS) entry which is preliminary data.</text>
</comment>
<evidence type="ECO:0000259" key="8">
    <source>
        <dbReference type="PROSITE" id="PS50235"/>
    </source>
</evidence>
<sequence length="1232" mass="135831">MGEVSDDFIVLGPAEDSGDFRPWKTSLESRDSTSASSSSSSASSASSFSSSASPPFSSSSSMGREATVLARIWRRRRQTSPCLLQPGEESGSPRKGERGGTQGEAGRGERQDERTEETTDEQWEMKGSEHRLLLLRGKLKGPSLDGLAPSRELHLKDFWTDEQCSHFLAFLPPNSVMLCNQDFKLQLLCASAAATNKVLALTRPPPSRPSSSLCADTEDVCSAVELLPDRESETAEERRERLCEEPKRGREGDEGENGAVGERRKKLQQLSPLFDEDAEDRQAFPKVKHSRPSSTTSPVLASTSSSSTSSSSSSSLQSVSATSCCRVSSSTPSSRCASMLAERDSSSGAAWNTQEEPRALHAGSSPQGGRRDRRTEVRPDRQEGERDSAVVVVDSGDESVPRPCNGDEEMVLPSSRCSSPLSSVSPSSSSSSLSSSVSAASPSSVSSLLAASASGVQRRLSASSSSPTRRPLSPSVSQRCSSSFLRSRRVLSPHFSLDRGSRSRGGLKNLGNTCYMNAVIRLLVAAHDHTLSLFFFAKFFGRPRSAEDPAASPPACASSEDLTLASKFFSRGPSLFPRRPLFNAYLTVAFRLLLGDSGAAVNPGYLKKCVDASLPLFVGNQQQDAHEFLCMLLEALDTEIGSYLSEKREELFRIFGKDREPLSLSSLPSTSALSRSDLPSKKVDGRAQGEEIEKAVFLETDRSRRDQTQSPEEAEAEKENEGNGNAPARERGDGCGGYAAPRMQATEQFPSQHTVAESREPAQDRASREPSSLFTERARDEEGTRRDERPREEGMPSPVAHLMRETLPKTPFAEYFEMTLKQIIRCTSCMHRRVRFETPRCLSLDITPPPSRSCFEGVERPGEPGSSGASPGNSFSSSSFLARLSASPPSPSASFDPSTASRASGLSSVGRLLMLPHPSLGDLLRAFFSSATVEYRCEEPGCGGQAVEKIYRVVAPPRLLLLHVKRFMTRSQLREYTGRLRGELRARETEHGCRLEAEEGTRREEDKTRRTAAFDRQDWRLAKVELKVHVPLRLTLRNFLADARTRVRKARAANERDAAEQSRDPEEADRDKRETTEKQTASARPPQEREEERGEEREEENERGERREETVRQRKGDGGEAKAGAKKRKHNWEGKTESSDRTIYRLKAFITHRGNSPDIGHYVCYSRDWSAGEKGCWTCWNDSESTKLGPGLPAEVHTEGYLLLYERESSPESSHIAWKKEVETLRKYERKL</sequence>
<name>A0A151HLM5_TOXGO</name>
<feature type="compositionally biased region" description="Basic and acidic residues" evidence="7">
    <location>
        <begin position="1086"/>
        <end position="1096"/>
    </location>
</feature>
<feature type="compositionally biased region" description="Low complexity" evidence="7">
    <location>
        <begin position="864"/>
        <end position="875"/>
    </location>
</feature>
<feature type="compositionally biased region" description="Low complexity" evidence="7">
    <location>
        <begin position="292"/>
        <end position="338"/>
    </location>
</feature>
<reference evidence="10" key="1">
    <citation type="submission" date="2016-03" db="EMBL/GenBank/DDBJ databases">
        <authorList>
            <person name="Sibley D."/>
            <person name="Venepally P."/>
            <person name="Karamycheva S."/>
            <person name="Hadjithomas M."/>
            <person name="Khan A."/>
            <person name="Brunk B."/>
            <person name="Roos D."/>
            <person name="Caler E."/>
            <person name="Lorenzi H."/>
        </authorList>
    </citation>
    <scope>NUCLEOTIDE SEQUENCE [LARGE SCALE GENOMIC DNA]</scope>
    <source>
        <strain evidence="10">TgCatPRC2</strain>
    </source>
</reference>
<dbReference type="Gene3D" id="3.90.70.10">
    <property type="entry name" value="Cysteine proteinases"/>
    <property type="match status" value="1"/>
</dbReference>
<dbReference type="GO" id="GO:0004843">
    <property type="term" value="F:cysteine-type deubiquitinase activity"/>
    <property type="evidence" value="ECO:0007669"/>
    <property type="project" value="UniProtKB-EC"/>
</dbReference>
<dbReference type="GO" id="GO:0005829">
    <property type="term" value="C:cytosol"/>
    <property type="evidence" value="ECO:0007669"/>
    <property type="project" value="TreeGrafter"/>
</dbReference>
<feature type="region of interest" description="Disordered" evidence="7">
    <location>
        <begin position="1050"/>
        <end position="1136"/>
    </location>
</feature>
<dbReference type="AlphaFoldDB" id="A0A151HLM5"/>
<comment type="catalytic activity">
    <reaction evidence="1">
        <text>Thiol-dependent hydrolysis of ester, thioester, amide, peptide and isopeptide bonds formed by the C-terminal Gly of ubiquitin (a 76-residue protein attached to proteins as an intracellular targeting signal).</text>
        <dbReference type="EC" id="3.4.19.12"/>
    </reaction>
</comment>
<evidence type="ECO:0000313" key="10">
    <source>
        <dbReference type="Proteomes" id="UP000075225"/>
    </source>
</evidence>